<gene>
    <name evidence="2" type="ORF">QP939_35640</name>
</gene>
<dbReference type="Gene3D" id="3.40.50.20">
    <property type="match status" value="1"/>
</dbReference>
<name>A0ABY8XEY5_9PSEU</name>
<dbReference type="SUPFAM" id="SSF56059">
    <property type="entry name" value="Glutathione synthetase ATP-binding domain-like"/>
    <property type="match status" value="1"/>
</dbReference>
<evidence type="ECO:0000313" key="2">
    <source>
        <dbReference type="EMBL" id="WIV54170.1"/>
    </source>
</evidence>
<dbReference type="Pfam" id="PF02955">
    <property type="entry name" value="GSH-S_ATP"/>
    <property type="match status" value="1"/>
</dbReference>
<dbReference type="Gene3D" id="3.30.470.20">
    <property type="entry name" value="ATP-grasp fold, B domain"/>
    <property type="match status" value="1"/>
</dbReference>
<dbReference type="RefSeq" id="WP_285450745.1">
    <property type="nucleotide sequence ID" value="NZ_CP127173.1"/>
</dbReference>
<proteinExistence type="predicted"/>
<dbReference type="Gene3D" id="3.30.1490.20">
    <property type="entry name" value="ATP-grasp fold, A domain"/>
    <property type="match status" value="1"/>
</dbReference>
<dbReference type="Proteomes" id="UP001227101">
    <property type="component" value="Chromosome"/>
</dbReference>
<dbReference type="EMBL" id="CP127173">
    <property type="protein sequence ID" value="WIV54170.1"/>
    <property type="molecule type" value="Genomic_DNA"/>
</dbReference>
<dbReference type="InterPro" id="IPR013815">
    <property type="entry name" value="ATP_grasp_subdomain_1"/>
</dbReference>
<organism evidence="2 3">
    <name type="scientific">Amycolatopsis nalaikhensis</name>
    <dbReference type="NCBI Taxonomy" id="715472"/>
    <lineage>
        <taxon>Bacteria</taxon>
        <taxon>Bacillati</taxon>
        <taxon>Actinomycetota</taxon>
        <taxon>Actinomycetes</taxon>
        <taxon>Pseudonocardiales</taxon>
        <taxon>Pseudonocardiaceae</taxon>
        <taxon>Amycolatopsis</taxon>
    </lineage>
</organism>
<protein>
    <recommendedName>
        <fullName evidence="1">Prokaryotic glutathione synthetase ATP-binding domain-containing protein</fullName>
    </recommendedName>
</protein>
<evidence type="ECO:0000259" key="1">
    <source>
        <dbReference type="Pfam" id="PF02955"/>
    </source>
</evidence>
<dbReference type="PANTHER" id="PTHR21621">
    <property type="entry name" value="RIBOSOMAL PROTEIN S6 MODIFICATION PROTEIN"/>
    <property type="match status" value="1"/>
</dbReference>
<keyword evidence="3" id="KW-1185">Reference proteome</keyword>
<accession>A0ABY8XEY5</accession>
<dbReference type="PANTHER" id="PTHR21621:SF4">
    <property type="entry name" value="GLUTATHIONE SYNTHETASE"/>
    <property type="match status" value="1"/>
</dbReference>
<evidence type="ECO:0000313" key="3">
    <source>
        <dbReference type="Proteomes" id="UP001227101"/>
    </source>
</evidence>
<dbReference type="InterPro" id="IPR004218">
    <property type="entry name" value="GSHS_ATP-bd"/>
</dbReference>
<sequence length="340" mass="37910">MPYKILVLVSEVAKFRLDNHSIIPSALHREGHDVHIGDIDTLSIHDSVVVCDRVRLSEEYLTGHDFPALSETYASAEDFDLVWVLAGTNPEVQADNFQLLWVLNQRVPFVNEAAALFYLNSKTTLGSVVPHEHLPASYVSNDFDFLTGLVESDAERTWVLKPTNEGCGADVYFLSKNERNRAALLQSATGNAVPRYEMYSREIIGLAKRYAAVQEYIPNVRENEKRVIIAGDVPVCGFRRFHFEHDDRANVTLGTKFEGLTLTPEEDAFVRRLGKRLMAHGIFYSGIDLAYPYVMELNLVNPGGLNYSFRATGVDQSSEAVNTVLEALRAQGRLGSAEAA</sequence>
<feature type="domain" description="Prokaryotic glutathione synthetase ATP-binding" evidence="1">
    <location>
        <begin position="133"/>
        <end position="306"/>
    </location>
</feature>
<reference evidence="2 3" key="1">
    <citation type="submission" date="2023-06" db="EMBL/GenBank/DDBJ databases">
        <authorList>
            <person name="Oyuntsetseg B."/>
            <person name="Kim S.B."/>
        </authorList>
    </citation>
    <scope>NUCLEOTIDE SEQUENCE [LARGE SCALE GENOMIC DNA]</scope>
    <source>
        <strain evidence="2 3">2-2</strain>
    </source>
</reference>